<dbReference type="PANTHER" id="PTHR30319:SF1">
    <property type="entry name" value="TRANSCRIPTIONAL REPRESSOR PAAX"/>
    <property type="match status" value="1"/>
</dbReference>
<dbReference type="Pfam" id="PF20803">
    <property type="entry name" value="PaaX_M"/>
    <property type="match status" value="1"/>
</dbReference>
<dbReference type="Gene3D" id="1.10.10.10">
    <property type="entry name" value="Winged helix-like DNA-binding domain superfamily/Winged helix DNA-binding domain"/>
    <property type="match status" value="1"/>
</dbReference>
<dbReference type="NCBIfam" id="TIGR02277">
    <property type="entry name" value="PaaX_trns_reg"/>
    <property type="match status" value="1"/>
</dbReference>
<dbReference type="InterPro" id="IPR011965">
    <property type="entry name" value="PaaX_trns_reg"/>
</dbReference>
<reference evidence="4 6" key="2">
    <citation type="submission" date="2021-02" db="EMBL/GenBank/DDBJ databases">
        <title>Complete Genome Sequence of Cupriavidus oxalaticus Strain Ox1, a Soil Oxalate-Degrading Species.</title>
        <authorList>
            <person name="Palmieri F."/>
            <person name="Udriet P."/>
            <person name="Deuasquier M."/>
            <person name="Beaudoing E."/>
            <person name="Johnson S.L."/>
            <person name="Davenport K.W."/>
            <person name="Chain P.S."/>
            <person name="Bindschedler S."/>
            <person name="Junier P."/>
        </authorList>
    </citation>
    <scope>NUCLEOTIDE SEQUENCE [LARGE SCALE GENOMIC DNA]</scope>
    <source>
        <strain evidence="4 6">Ox1</strain>
    </source>
</reference>
<gene>
    <name evidence="5" type="primary">paaX</name>
    <name evidence="5" type="ORF">CO2235_MP70050</name>
    <name evidence="4" type="ORF">JTE92_09235</name>
</gene>
<evidence type="ECO:0000259" key="3">
    <source>
        <dbReference type="Pfam" id="PF20803"/>
    </source>
</evidence>
<dbReference type="GeneID" id="303489705"/>
<evidence type="ECO:0000259" key="2">
    <source>
        <dbReference type="Pfam" id="PF08223"/>
    </source>
</evidence>
<name>A0A375GM98_9BURK</name>
<evidence type="ECO:0000313" key="6">
    <source>
        <dbReference type="Proteomes" id="UP000623307"/>
    </source>
</evidence>
<dbReference type="EMBL" id="CP069811">
    <property type="protein sequence ID" value="QRQ90824.1"/>
    <property type="molecule type" value="Genomic_DNA"/>
</dbReference>
<dbReference type="AlphaFoldDB" id="A0A375GM98"/>
<dbReference type="PANTHER" id="PTHR30319">
    <property type="entry name" value="PHENYLACETIC ACID REGULATOR-RELATED TRANSCRIPTIONAL REPRESSOR"/>
    <property type="match status" value="1"/>
</dbReference>
<evidence type="ECO:0000313" key="5">
    <source>
        <dbReference type="EMBL" id="SPC23272.1"/>
    </source>
</evidence>
<dbReference type="Proteomes" id="UP000256862">
    <property type="component" value="Plasmid CO2235_mp"/>
</dbReference>
<dbReference type="Pfam" id="PF07848">
    <property type="entry name" value="PaaX"/>
    <property type="match status" value="1"/>
</dbReference>
<dbReference type="InterPro" id="IPR036388">
    <property type="entry name" value="WH-like_DNA-bd_sf"/>
</dbReference>
<feature type="domain" description="Transcriptional repressor PaaX-like central Cas2-like" evidence="3">
    <location>
        <begin position="110"/>
        <end position="179"/>
    </location>
</feature>
<feature type="domain" description="Transcriptional repressor PaaX-like N-terminal" evidence="1">
    <location>
        <begin position="25"/>
        <end position="93"/>
    </location>
</feature>
<dbReference type="InterPro" id="IPR013225">
    <property type="entry name" value="PaaX_C"/>
</dbReference>
<dbReference type="Gene3D" id="1.20.58.1460">
    <property type="match status" value="1"/>
</dbReference>
<protein>
    <submittedName>
        <fullName evidence="4 5">Phenylacetic acid degradation operon negative regulatory protein</fullName>
    </submittedName>
</protein>
<accession>A0A375GM98</accession>
<proteinExistence type="predicted"/>
<organism evidence="5">
    <name type="scientific">Cupriavidus oxalaticus</name>
    <dbReference type="NCBI Taxonomy" id="96344"/>
    <lineage>
        <taxon>Bacteria</taxon>
        <taxon>Pseudomonadati</taxon>
        <taxon>Pseudomonadota</taxon>
        <taxon>Betaproteobacteria</taxon>
        <taxon>Burkholderiales</taxon>
        <taxon>Burkholderiaceae</taxon>
        <taxon>Cupriavidus</taxon>
    </lineage>
</organism>
<reference evidence="5" key="1">
    <citation type="submission" date="2018-01" db="EMBL/GenBank/DDBJ databases">
        <authorList>
            <person name="Clerissi C."/>
        </authorList>
    </citation>
    <scope>NUCLEOTIDE SEQUENCE</scope>
    <source>
        <strain evidence="5">Cupriavidus oxalaticus LMG 2235</strain>
    </source>
</reference>
<dbReference type="EMBL" id="OGUS01000142">
    <property type="protein sequence ID" value="SPC23272.1"/>
    <property type="molecule type" value="Genomic_DNA"/>
</dbReference>
<dbReference type="PIRSF" id="PIRSF020623">
    <property type="entry name" value="PaaX"/>
    <property type="match status" value="1"/>
</dbReference>
<dbReference type="GO" id="GO:0006351">
    <property type="term" value="P:DNA-templated transcription"/>
    <property type="evidence" value="ECO:0007669"/>
    <property type="project" value="InterPro"/>
</dbReference>
<dbReference type="Gene3D" id="3.30.70.2650">
    <property type="match status" value="1"/>
</dbReference>
<dbReference type="OrthoDB" id="2270427at2"/>
<dbReference type="Proteomes" id="UP000623307">
    <property type="component" value="Chromosome 1"/>
</dbReference>
<dbReference type="InterPro" id="IPR012906">
    <property type="entry name" value="PaaX-like_N"/>
</dbReference>
<dbReference type="InterPro" id="IPR048846">
    <property type="entry name" value="PaaX-like_central"/>
</dbReference>
<dbReference type="Pfam" id="PF08223">
    <property type="entry name" value="PaaX_C"/>
    <property type="match status" value="1"/>
</dbReference>
<feature type="domain" description="Transcriptional repressor PaaX-like C-terminal" evidence="2">
    <location>
        <begin position="197"/>
        <end position="283"/>
    </location>
</feature>
<dbReference type="RefSeq" id="WP_063239753.1">
    <property type="nucleotide sequence ID" value="NZ_CP069809.1"/>
</dbReference>
<evidence type="ECO:0000259" key="1">
    <source>
        <dbReference type="Pfam" id="PF07848"/>
    </source>
</evidence>
<evidence type="ECO:0000313" key="4">
    <source>
        <dbReference type="EMBL" id="QRQ90824.1"/>
    </source>
</evidence>
<sequence length="327" mass="35935">MAISPDPEQPSPRIARLARGLKLGANSLLVTLYGDVVAPRPQSVWLGSLIRLAAPFGINDRLVRTATFRLAADDWLAATRIGRRSYYGLSEAGLQRVLHAGKRIYAGEAQEWDGRWTLVMVRGDVRATVRQKLKRELLWEGFGAIAPGVMAHPSADLGSLREIIQSARAQDYVAVMEASGLEAFSIRPLQVLMHQTFKLGDVADAWLALLRRLSPLVDEAADLAPVDAFFVRTLLVHEYRRVLLRDPNLPEALLPQDWPGRTARGMCSGMYGALLEASEKYLHGVVEVAEGGLLDARPALRMRFTHLTSPQPAGLLPSPAARERGRG</sequence>
<keyword evidence="6" id="KW-1185">Reference proteome</keyword>